<dbReference type="EnsemblMetazoa" id="GPAI001311-RA">
    <property type="protein sequence ID" value="GPAI001311-PA"/>
    <property type="gene ID" value="GPAI001311"/>
</dbReference>
<dbReference type="AlphaFoldDB" id="A0A1A9Z214"/>
<sequence>MGTDDYFVDTRHHSKYGGIGYHNNQFCKGNPQLYSVDCYQNKTDHRGYWAFSVTQIVRGTPPSGRLKGPQRAVPRCKIRLVPAIEDIDFNALIIFANKVSNMVTSIHSVEGNHRLMNPITKQKGASVESKKFFSVFIVMLMPEKKKMLMCYESFLVIT</sequence>
<reference evidence="2" key="1">
    <citation type="submission" date="2014-03" db="EMBL/GenBank/DDBJ databases">
        <authorList>
            <person name="Aksoy S."/>
            <person name="Warren W."/>
            <person name="Wilson R.K."/>
        </authorList>
    </citation>
    <scope>NUCLEOTIDE SEQUENCE [LARGE SCALE GENOMIC DNA]</scope>
    <source>
        <strain evidence="2">IAEA</strain>
    </source>
</reference>
<name>A0A1A9Z214_GLOPL</name>
<proteinExistence type="predicted"/>
<evidence type="ECO:0000313" key="2">
    <source>
        <dbReference type="Proteomes" id="UP000092445"/>
    </source>
</evidence>
<evidence type="ECO:0000313" key="1">
    <source>
        <dbReference type="EnsemblMetazoa" id="GPAI001311-PA"/>
    </source>
</evidence>
<protein>
    <submittedName>
        <fullName evidence="1">Uncharacterized protein</fullName>
    </submittedName>
</protein>
<dbReference type="Proteomes" id="UP000092445">
    <property type="component" value="Unassembled WGS sequence"/>
</dbReference>
<keyword evidence="2" id="KW-1185">Reference proteome</keyword>
<reference evidence="1" key="2">
    <citation type="submission" date="2020-05" db="UniProtKB">
        <authorList>
            <consortium name="EnsemblMetazoa"/>
        </authorList>
    </citation>
    <scope>IDENTIFICATION</scope>
    <source>
        <strain evidence="1">IAEA</strain>
    </source>
</reference>
<dbReference type="VEuPathDB" id="VectorBase:GPAI001311"/>
<organism evidence="1 2">
    <name type="scientific">Glossina pallidipes</name>
    <name type="common">Tsetse fly</name>
    <dbReference type="NCBI Taxonomy" id="7398"/>
    <lineage>
        <taxon>Eukaryota</taxon>
        <taxon>Metazoa</taxon>
        <taxon>Ecdysozoa</taxon>
        <taxon>Arthropoda</taxon>
        <taxon>Hexapoda</taxon>
        <taxon>Insecta</taxon>
        <taxon>Pterygota</taxon>
        <taxon>Neoptera</taxon>
        <taxon>Endopterygota</taxon>
        <taxon>Diptera</taxon>
        <taxon>Brachycera</taxon>
        <taxon>Muscomorpha</taxon>
        <taxon>Hippoboscoidea</taxon>
        <taxon>Glossinidae</taxon>
        <taxon>Glossina</taxon>
    </lineage>
</organism>
<accession>A0A1A9Z214</accession>